<proteinExistence type="predicted"/>
<accession>A0A4S4NBM1</accession>
<dbReference type="GO" id="GO:0004707">
    <property type="term" value="F:MAP kinase activity"/>
    <property type="evidence" value="ECO:0007669"/>
    <property type="project" value="UniProtKB-EC"/>
</dbReference>
<feature type="compositionally biased region" description="Basic and acidic residues" evidence="7">
    <location>
        <begin position="477"/>
        <end position="496"/>
    </location>
</feature>
<keyword evidence="4" id="KW-0547">Nucleotide-binding</keyword>
<dbReference type="SMART" id="SM00220">
    <property type="entry name" value="S_TKc"/>
    <property type="match status" value="1"/>
</dbReference>
<keyword evidence="10" id="KW-1185">Reference proteome</keyword>
<dbReference type="InterPro" id="IPR008271">
    <property type="entry name" value="Ser/Thr_kinase_AS"/>
</dbReference>
<keyword evidence="3" id="KW-0808">Transferase</keyword>
<evidence type="ECO:0000256" key="5">
    <source>
        <dbReference type="ARBA" id="ARBA00022777"/>
    </source>
</evidence>
<keyword evidence="6" id="KW-0067">ATP-binding</keyword>
<dbReference type="Pfam" id="PF00069">
    <property type="entry name" value="Pkinase"/>
    <property type="match status" value="1"/>
</dbReference>
<evidence type="ECO:0000313" key="10">
    <source>
        <dbReference type="Proteomes" id="UP000308730"/>
    </source>
</evidence>
<keyword evidence="5" id="KW-0418">Kinase</keyword>
<dbReference type="InterPro" id="IPR011009">
    <property type="entry name" value="Kinase-like_dom_sf"/>
</dbReference>
<protein>
    <recommendedName>
        <fullName evidence="1">mitogen-activated protein kinase</fullName>
        <ecNumber evidence="1">2.7.11.24</ecNumber>
    </recommendedName>
</protein>
<dbReference type="PROSITE" id="PS00108">
    <property type="entry name" value="PROTEIN_KINASE_ST"/>
    <property type="match status" value="1"/>
</dbReference>
<dbReference type="EC" id="2.7.11.24" evidence="1"/>
<feature type="compositionally biased region" description="Basic and acidic residues" evidence="7">
    <location>
        <begin position="645"/>
        <end position="663"/>
    </location>
</feature>
<sequence length="663" mass="73831">MAEPGPNDQQGVSPPKRKDSDALYRSSGRSTSPIPSSGSSGHLPRRGRSRTRNPPQSTPPKHQDDEERRGYHSLMSSFGKIFHVEDRWKLVREMGCGAYGYVISAADEISGETVAIKMVTRAFERVQLAKRALREITLLRHFSHENITGLIDVDCSPNLDEIYIFMEPMEADLHQIIKSGQKLTNEHVQYFVYQILRGLKYVHSASVVHRDLKPGNLLVNADCELKICDFGLSRGFDSSPEAPTVMTEYVATRWYRAPEIMLAFRAYNTAIDIWSVGCIIAELLLGKPLFKGKDYVDQLNKILDVLGTPSEEVIQKVGSEKAQSYLRSLPKRRTVPFQKLLASADFQALDLLTQLVTFDPSERLTAPQALAHPWLSSYHDEEDEPSCHKVFDRWKALEDLDTLEQYREALVKEIADTRIEVRAAAHDDLTDAGSVRSPLIIHEEIIEEEPETYVEPEDDLLGPMPTPGSVIHSRSPTIDKRHPSPESIRRDSRGHLESMLSPTESVTSTGGSIIADPMLAYARRSSMFLPSRTNSTYSVHRVPSSTDVVPQSFGSSVAFPTTNAPEYVVPMRSRAASSYGAAISEDRRRLLRTLSTVSIHETGEGHAGGLADIAPIGKYIVDRTDDGAIQSEMPKELAESETTGSDDRKKSSGDEKKRLFTLG</sequence>
<dbReference type="OrthoDB" id="192887at2759"/>
<comment type="caution">
    <text evidence="9">The sequence shown here is derived from an EMBL/GenBank/DDBJ whole genome shotgun (WGS) entry which is preliminary data.</text>
</comment>
<keyword evidence="2" id="KW-0723">Serine/threonine-protein kinase</keyword>
<dbReference type="InterPro" id="IPR003527">
    <property type="entry name" value="MAP_kinase_CS"/>
</dbReference>
<dbReference type="CDD" id="cd07834">
    <property type="entry name" value="STKc_MAPK"/>
    <property type="match status" value="1"/>
</dbReference>
<dbReference type="InterPro" id="IPR000719">
    <property type="entry name" value="Prot_kinase_dom"/>
</dbReference>
<evidence type="ECO:0000256" key="4">
    <source>
        <dbReference type="ARBA" id="ARBA00022741"/>
    </source>
</evidence>
<feature type="compositionally biased region" description="Low complexity" evidence="7">
    <location>
        <begin position="25"/>
        <end position="41"/>
    </location>
</feature>
<dbReference type="PROSITE" id="PS50011">
    <property type="entry name" value="PROTEIN_KINASE_DOM"/>
    <property type="match status" value="1"/>
</dbReference>
<evidence type="ECO:0000256" key="2">
    <source>
        <dbReference type="ARBA" id="ARBA00022527"/>
    </source>
</evidence>
<evidence type="ECO:0000256" key="6">
    <source>
        <dbReference type="ARBA" id="ARBA00022840"/>
    </source>
</evidence>
<feature type="compositionally biased region" description="Polar residues" evidence="7">
    <location>
        <begin position="500"/>
        <end position="509"/>
    </location>
</feature>
<organism evidence="9 10">
    <name type="scientific">Antrodiella citrinella</name>
    <dbReference type="NCBI Taxonomy" id="2447956"/>
    <lineage>
        <taxon>Eukaryota</taxon>
        <taxon>Fungi</taxon>
        <taxon>Dikarya</taxon>
        <taxon>Basidiomycota</taxon>
        <taxon>Agaricomycotina</taxon>
        <taxon>Agaricomycetes</taxon>
        <taxon>Polyporales</taxon>
        <taxon>Steccherinaceae</taxon>
        <taxon>Antrodiella</taxon>
    </lineage>
</organism>
<dbReference type="InterPro" id="IPR050117">
    <property type="entry name" value="MAPK"/>
</dbReference>
<gene>
    <name evidence="9" type="ORF">EUX98_g850</name>
</gene>
<dbReference type="SUPFAM" id="SSF56112">
    <property type="entry name" value="Protein kinase-like (PK-like)"/>
    <property type="match status" value="1"/>
</dbReference>
<evidence type="ECO:0000256" key="7">
    <source>
        <dbReference type="SAM" id="MobiDB-lite"/>
    </source>
</evidence>
<dbReference type="PANTHER" id="PTHR24055">
    <property type="entry name" value="MITOGEN-ACTIVATED PROTEIN KINASE"/>
    <property type="match status" value="1"/>
</dbReference>
<dbReference type="PROSITE" id="PS01351">
    <property type="entry name" value="MAPK"/>
    <property type="match status" value="1"/>
</dbReference>
<dbReference type="EMBL" id="SGPM01000007">
    <property type="protein sequence ID" value="THH33360.1"/>
    <property type="molecule type" value="Genomic_DNA"/>
</dbReference>
<dbReference type="FunFam" id="1.10.510.10:FF:000013">
    <property type="entry name" value="Mitogen-activated protein kinase"/>
    <property type="match status" value="1"/>
</dbReference>
<feature type="domain" description="Protein kinase" evidence="8">
    <location>
        <begin position="88"/>
        <end position="375"/>
    </location>
</feature>
<dbReference type="GO" id="GO:0005524">
    <property type="term" value="F:ATP binding"/>
    <property type="evidence" value="ECO:0007669"/>
    <property type="project" value="UniProtKB-KW"/>
</dbReference>
<reference evidence="9 10" key="1">
    <citation type="submission" date="2019-02" db="EMBL/GenBank/DDBJ databases">
        <title>Genome sequencing of the rare red list fungi Antrodiella citrinella (Flaviporus citrinellus).</title>
        <authorList>
            <person name="Buettner E."/>
            <person name="Kellner H."/>
        </authorList>
    </citation>
    <scope>NUCLEOTIDE SEQUENCE [LARGE SCALE GENOMIC DNA]</scope>
    <source>
        <strain evidence="9 10">DSM 108506</strain>
    </source>
</reference>
<evidence type="ECO:0000256" key="1">
    <source>
        <dbReference type="ARBA" id="ARBA00012411"/>
    </source>
</evidence>
<evidence type="ECO:0000313" key="9">
    <source>
        <dbReference type="EMBL" id="THH33360.1"/>
    </source>
</evidence>
<evidence type="ECO:0000256" key="3">
    <source>
        <dbReference type="ARBA" id="ARBA00022679"/>
    </source>
</evidence>
<feature type="region of interest" description="Disordered" evidence="7">
    <location>
        <begin position="468"/>
        <end position="509"/>
    </location>
</feature>
<feature type="region of interest" description="Disordered" evidence="7">
    <location>
        <begin position="1"/>
        <end position="68"/>
    </location>
</feature>
<dbReference type="AlphaFoldDB" id="A0A4S4NBM1"/>
<dbReference type="Gene3D" id="3.30.200.20">
    <property type="entry name" value="Phosphorylase Kinase, domain 1"/>
    <property type="match status" value="1"/>
</dbReference>
<evidence type="ECO:0000259" key="8">
    <source>
        <dbReference type="PROSITE" id="PS50011"/>
    </source>
</evidence>
<dbReference type="Gene3D" id="1.10.510.10">
    <property type="entry name" value="Transferase(Phosphotransferase) domain 1"/>
    <property type="match status" value="1"/>
</dbReference>
<name>A0A4S4NBM1_9APHY</name>
<feature type="region of interest" description="Disordered" evidence="7">
    <location>
        <begin position="625"/>
        <end position="663"/>
    </location>
</feature>
<dbReference type="Proteomes" id="UP000308730">
    <property type="component" value="Unassembled WGS sequence"/>
</dbReference>